<dbReference type="InterPro" id="IPR001387">
    <property type="entry name" value="Cro/C1-type_HTH"/>
</dbReference>
<dbReference type="RefSeq" id="WP_173634575.1">
    <property type="nucleotide sequence ID" value="NZ_CP054212.1"/>
</dbReference>
<dbReference type="KEGG" id="pmak:PMPD1_2708"/>
<feature type="domain" description="HTH cro/C1-type" evidence="1">
    <location>
        <begin position="32"/>
        <end position="88"/>
    </location>
</feature>
<dbReference type="SMART" id="SM00530">
    <property type="entry name" value="HTH_XRE"/>
    <property type="match status" value="1"/>
</dbReference>
<dbReference type="AlphaFoldDB" id="A0A6M8UGV1"/>
<reference evidence="2 3" key="1">
    <citation type="submission" date="2020-06" db="EMBL/GenBank/DDBJ databases">
        <title>Genome sequence of Paramixta manurensis strain PD-1.</title>
        <authorList>
            <person name="Lee C.W."/>
            <person name="Kim J."/>
        </authorList>
    </citation>
    <scope>NUCLEOTIDE SEQUENCE [LARGE SCALE GENOMIC DNA]</scope>
    <source>
        <strain evidence="2 3">PD-1</strain>
    </source>
</reference>
<dbReference type="Gene3D" id="1.10.260.40">
    <property type="entry name" value="lambda repressor-like DNA-binding domains"/>
    <property type="match status" value="1"/>
</dbReference>
<dbReference type="InterPro" id="IPR010982">
    <property type="entry name" value="Lambda_DNA-bd_dom_sf"/>
</dbReference>
<dbReference type="SUPFAM" id="SSF47413">
    <property type="entry name" value="lambda repressor-like DNA-binding domains"/>
    <property type="match status" value="1"/>
</dbReference>
<sequence length="94" mass="10416">MKIETFDSVWDAISETRDEAENLKIRAQLMNTLNAWIERKALSQAEAAATLGVSQPRVSELARGKITLFSIDKLITMMANAGLHITRIEISEAA</sequence>
<proteinExistence type="predicted"/>
<dbReference type="GO" id="GO:0003677">
    <property type="term" value="F:DNA binding"/>
    <property type="evidence" value="ECO:0007669"/>
    <property type="project" value="InterPro"/>
</dbReference>
<protein>
    <submittedName>
        <fullName evidence="2">Transcriptional regulator</fullName>
    </submittedName>
</protein>
<dbReference type="Proteomes" id="UP000505325">
    <property type="component" value="Chromosome"/>
</dbReference>
<evidence type="ECO:0000313" key="3">
    <source>
        <dbReference type="Proteomes" id="UP000505325"/>
    </source>
</evidence>
<gene>
    <name evidence="2" type="ORF">PMPD1_2708</name>
</gene>
<dbReference type="CDD" id="cd00093">
    <property type="entry name" value="HTH_XRE"/>
    <property type="match status" value="1"/>
</dbReference>
<accession>A0A6M8UGV1</accession>
<dbReference type="Pfam" id="PF13744">
    <property type="entry name" value="HTH_37"/>
    <property type="match status" value="1"/>
</dbReference>
<dbReference type="InterPro" id="IPR039554">
    <property type="entry name" value="HigA2-like_HTH"/>
</dbReference>
<evidence type="ECO:0000313" key="2">
    <source>
        <dbReference type="EMBL" id="QKJ87647.1"/>
    </source>
</evidence>
<organism evidence="2 3">
    <name type="scientific">Paramixta manurensis</name>
    <dbReference type="NCBI Taxonomy" id="2740817"/>
    <lineage>
        <taxon>Bacteria</taxon>
        <taxon>Pseudomonadati</taxon>
        <taxon>Pseudomonadota</taxon>
        <taxon>Gammaproteobacteria</taxon>
        <taxon>Enterobacterales</taxon>
        <taxon>Erwiniaceae</taxon>
        <taxon>Paramixta</taxon>
    </lineage>
</organism>
<name>A0A6M8UGV1_9GAMM</name>
<keyword evidence="3" id="KW-1185">Reference proteome</keyword>
<dbReference type="EMBL" id="CP054212">
    <property type="protein sequence ID" value="QKJ87647.1"/>
    <property type="molecule type" value="Genomic_DNA"/>
</dbReference>
<evidence type="ECO:0000259" key="1">
    <source>
        <dbReference type="SMART" id="SM00530"/>
    </source>
</evidence>